<dbReference type="PANTHER" id="PTHR47908:SF2">
    <property type="entry name" value="TETRATRICOPEPTIDE REPEAT (TPR)-LIKE SUPERFAMILY PROTEIN"/>
    <property type="match status" value="1"/>
</dbReference>
<proteinExistence type="predicted"/>
<feature type="non-terminal residue" evidence="1">
    <location>
        <position position="1"/>
    </location>
</feature>
<dbReference type="EMBL" id="RWGY01000026">
    <property type="protein sequence ID" value="TVU20978.1"/>
    <property type="molecule type" value="Genomic_DNA"/>
</dbReference>
<sequence length="194" mass="21688">MARASLLTLRPPTTSFPFPIGAGGRSRHHWSPPAAPVPLPRRSHLQCRVASSFRRLPAFGTSSPADKGVPRLRFSPSGEGDVAGSLADFDKAIEMDPQQKQYLWQRGLSLYYLDRFEEGAEQFRLVVAANPNDTEESIWCFLCEAQLYGVGVNRRLLADSEKWNTRERLETETHGIGAAKTGSVFLVYLRNIRV</sequence>
<evidence type="ECO:0000313" key="1">
    <source>
        <dbReference type="EMBL" id="TVU20978.1"/>
    </source>
</evidence>
<dbReference type="GO" id="GO:0009507">
    <property type="term" value="C:chloroplast"/>
    <property type="evidence" value="ECO:0007669"/>
    <property type="project" value="TreeGrafter"/>
</dbReference>
<dbReference type="SUPFAM" id="SSF48452">
    <property type="entry name" value="TPR-like"/>
    <property type="match status" value="1"/>
</dbReference>
<protein>
    <submittedName>
        <fullName evidence="1">Uncharacterized protein</fullName>
    </submittedName>
</protein>
<gene>
    <name evidence="1" type="ORF">EJB05_30586</name>
</gene>
<dbReference type="Gene3D" id="1.25.40.10">
    <property type="entry name" value="Tetratricopeptide repeat domain"/>
    <property type="match status" value="1"/>
</dbReference>
<dbReference type="Proteomes" id="UP000324897">
    <property type="component" value="Unassembled WGS sequence"/>
</dbReference>
<evidence type="ECO:0000313" key="2">
    <source>
        <dbReference type="Proteomes" id="UP000324897"/>
    </source>
</evidence>
<name>A0A5J9UCZ8_9POAL</name>
<reference evidence="1 2" key="1">
    <citation type="journal article" date="2019" name="Sci. Rep.">
        <title>A high-quality genome of Eragrostis curvula grass provides insights into Poaceae evolution and supports new strategies to enhance forage quality.</title>
        <authorList>
            <person name="Carballo J."/>
            <person name="Santos B.A.C.M."/>
            <person name="Zappacosta D."/>
            <person name="Garbus I."/>
            <person name="Selva J.P."/>
            <person name="Gallo C.A."/>
            <person name="Diaz A."/>
            <person name="Albertini E."/>
            <person name="Caccamo M."/>
            <person name="Echenique V."/>
        </authorList>
    </citation>
    <scope>NUCLEOTIDE SEQUENCE [LARGE SCALE GENOMIC DNA]</scope>
    <source>
        <strain evidence="2">cv. Victoria</strain>
        <tissue evidence="1">Leaf</tissue>
    </source>
</reference>
<dbReference type="Gramene" id="TVU20978">
    <property type="protein sequence ID" value="TVU20978"/>
    <property type="gene ID" value="EJB05_30586"/>
</dbReference>
<keyword evidence="2" id="KW-1185">Reference proteome</keyword>
<accession>A0A5J9UCZ8</accession>
<dbReference type="PANTHER" id="PTHR47908">
    <property type="match status" value="1"/>
</dbReference>
<dbReference type="AlphaFoldDB" id="A0A5J9UCZ8"/>
<dbReference type="InterPro" id="IPR011990">
    <property type="entry name" value="TPR-like_helical_dom_sf"/>
</dbReference>
<dbReference type="OrthoDB" id="2017782at2759"/>
<organism evidence="1 2">
    <name type="scientific">Eragrostis curvula</name>
    <name type="common">weeping love grass</name>
    <dbReference type="NCBI Taxonomy" id="38414"/>
    <lineage>
        <taxon>Eukaryota</taxon>
        <taxon>Viridiplantae</taxon>
        <taxon>Streptophyta</taxon>
        <taxon>Embryophyta</taxon>
        <taxon>Tracheophyta</taxon>
        <taxon>Spermatophyta</taxon>
        <taxon>Magnoliopsida</taxon>
        <taxon>Liliopsida</taxon>
        <taxon>Poales</taxon>
        <taxon>Poaceae</taxon>
        <taxon>PACMAD clade</taxon>
        <taxon>Chloridoideae</taxon>
        <taxon>Eragrostideae</taxon>
        <taxon>Eragrostidinae</taxon>
        <taxon>Eragrostis</taxon>
    </lineage>
</organism>
<comment type="caution">
    <text evidence="1">The sequence shown here is derived from an EMBL/GenBank/DDBJ whole genome shotgun (WGS) entry which is preliminary data.</text>
</comment>